<evidence type="ECO:0000256" key="1">
    <source>
        <dbReference type="ARBA" id="ARBA00022801"/>
    </source>
</evidence>
<reference evidence="4" key="1">
    <citation type="submission" date="2021-06" db="EMBL/GenBank/DDBJ databases">
        <authorList>
            <person name="Hodson N. C."/>
            <person name="Mongue J. A."/>
            <person name="Jaron S. K."/>
        </authorList>
    </citation>
    <scope>NUCLEOTIDE SEQUENCE</scope>
</reference>
<dbReference type="InterPro" id="IPR013078">
    <property type="entry name" value="His_Pase_superF_clade-1"/>
</dbReference>
<evidence type="ECO:0000256" key="3">
    <source>
        <dbReference type="PIRSR" id="PIRSR613078-2"/>
    </source>
</evidence>
<comment type="caution">
    <text evidence="4">The sequence shown here is derived from an EMBL/GenBank/DDBJ whole genome shotgun (WGS) entry which is preliminary data.</text>
</comment>
<feature type="active site" description="Tele-phosphohistidine intermediate" evidence="2">
    <location>
        <position position="13"/>
    </location>
</feature>
<dbReference type="AlphaFoldDB" id="A0A8J2M029"/>
<dbReference type="EMBL" id="CAJVCH010560250">
    <property type="protein sequence ID" value="CAG7831381.1"/>
    <property type="molecule type" value="Genomic_DNA"/>
</dbReference>
<feature type="active site" description="Proton donor/acceptor" evidence="2">
    <location>
        <position position="90"/>
    </location>
</feature>
<dbReference type="GO" id="GO:0004331">
    <property type="term" value="F:fructose-2,6-bisphosphate 2-phosphatase activity"/>
    <property type="evidence" value="ECO:0007669"/>
    <property type="project" value="TreeGrafter"/>
</dbReference>
<evidence type="ECO:0000256" key="2">
    <source>
        <dbReference type="PIRSR" id="PIRSR613078-1"/>
    </source>
</evidence>
<dbReference type="InterPro" id="IPR051695">
    <property type="entry name" value="Phosphoglycerate_Mutase"/>
</dbReference>
<dbReference type="PANTHER" id="PTHR46517:SF1">
    <property type="entry name" value="FRUCTOSE-2,6-BISPHOSPHATASE TIGAR"/>
    <property type="match status" value="1"/>
</dbReference>
<dbReference type="Proteomes" id="UP000708208">
    <property type="component" value="Unassembled WGS sequence"/>
</dbReference>
<name>A0A8J2M029_9HEXA</name>
<dbReference type="Pfam" id="PF00300">
    <property type="entry name" value="His_Phos_1"/>
    <property type="match status" value="1"/>
</dbReference>
<dbReference type="GO" id="GO:0045820">
    <property type="term" value="P:negative regulation of glycolytic process"/>
    <property type="evidence" value="ECO:0007669"/>
    <property type="project" value="TreeGrafter"/>
</dbReference>
<keyword evidence="1" id="KW-0378">Hydrolase</keyword>
<keyword evidence="5" id="KW-1185">Reference proteome</keyword>
<dbReference type="OrthoDB" id="354304at2759"/>
<feature type="non-terminal residue" evidence="4">
    <location>
        <position position="1"/>
    </location>
</feature>
<feature type="binding site" evidence="3">
    <location>
        <position position="62"/>
    </location>
    <ligand>
        <name>substrate</name>
    </ligand>
</feature>
<protein>
    <recommendedName>
        <fullName evidence="6">Phosphoglycerate mutase</fullName>
    </recommendedName>
</protein>
<evidence type="ECO:0000313" key="5">
    <source>
        <dbReference type="Proteomes" id="UP000708208"/>
    </source>
</evidence>
<dbReference type="GO" id="GO:0043456">
    <property type="term" value="P:regulation of pentose-phosphate shunt"/>
    <property type="evidence" value="ECO:0007669"/>
    <property type="project" value="TreeGrafter"/>
</dbReference>
<feature type="binding site" evidence="3">
    <location>
        <begin position="12"/>
        <end position="19"/>
    </location>
    <ligand>
        <name>substrate</name>
    </ligand>
</feature>
<proteinExistence type="predicted"/>
<sequence>MTEDSSIIYFVRHGECMGNISRKNLPPDEAVLTENGKLQATLLGKHLEDVKFTLAYASDYPRALETAQRVLAESIVSSNLELQTDIKLREKFLGIFENGTEISTMLRGLIVSKKDFLDYVPEGAETREDVERRIEDFLQ</sequence>
<evidence type="ECO:0000313" key="4">
    <source>
        <dbReference type="EMBL" id="CAG7831381.1"/>
    </source>
</evidence>
<organism evidence="4 5">
    <name type="scientific">Allacma fusca</name>
    <dbReference type="NCBI Taxonomy" id="39272"/>
    <lineage>
        <taxon>Eukaryota</taxon>
        <taxon>Metazoa</taxon>
        <taxon>Ecdysozoa</taxon>
        <taxon>Arthropoda</taxon>
        <taxon>Hexapoda</taxon>
        <taxon>Collembola</taxon>
        <taxon>Symphypleona</taxon>
        <taxon>Sminthuridae</taxon>
        <taxon>Allacma</taxon>
    </lineage>
</organism>
<dbReference type="GO" id="GO:0005829">
    <property type="term" value="C:cytosol"/>
    <property type="evidence" value="ECO:0007669"/>
    <property type="project" value="TreeGrafter"/>
</dbReference>
<accession>A0A8J2M029</accession>
<dbReference type="PANTHER" id="PTHR46517">
    <property type="entry name" value="FRUCTOSE-2,6-BISPHOSPHATASE TIGAR"/>
    <property type="match status" value="1"/>
</dbReference>
<gene>
    <name evidence="4" type="ORF">AFUS01_LOCUS41127</name>
</gene>
<dbReference type="SMART" id="SM00855">
    <property type="entry name" value="PGAM"/>
    <property type="match status" value="1"/>
</dbReference>
<dbReference type="CDD" id="cd07067">
    <property type="entry name" value="HP_PGM_like"/>
    <property type="match status" value="1"/>
</dbReference>
<evidence type="ECO:0008006" key="6">
    <source>
        <dbReference type="Google" id="ProtNLM"/>
    </source>
</evidence>